<evidence type="ECO:0000256" key="4">
    <source>
        <dbReference type="ARBA" id="ARBA00022723"/>
    </source>
</evidence>
<dbReference type="PROSITE" id="PS00444">
    <property type="entry name" value="POLYPRENYL_SYNTHASE_2"/>
    <property type="match status" value="1"/>
</dbReference>
<dbReference type="PANTHER" id="PTHR43281">
    <property type="entry name" value="FARNESYL DIPHOSPHATE SYNTHASE"/>
    <property type="match status" value="1"/>
</dbReference>
<evidence type="ECO:0000256" key="7">
    <source>
        <dbReference type="RuleBase" id="RU004466"/>
    </source>
</evidence>
<dbReference type="InterPro" id="IPR000092">
    <property type="entry name" value="Polyprenyl_synt"/>
</dbReference>
<dbReference type="EMBL" id="PDOB01000012">
    <property type="protein sequence ID" value="PIL40008.1"/>
    <property type="molecule type" value="Genomic_DNA"/>
</dbReference>
<reference evidence="8 9" key="1">
    <citation type="submission" date="2017-10" db="EMBL/GenBank/DDBJ databases">
        <title>Massilia psychrophilum sp. nov., a novel purple-pigmented bacterium isolated from Tianshan glacier, Xinjiang Municipality, China.</title>
        <authorList>
            <person name="Wang H."/>
        </authorList>
    </citation>
    <scope>NUCLEOTIDE SEQUENCE [LARGE SCALE GENOMIC DNA]</scope>
    <source>
        <strain evidence="8 9">JCM 30813</strain>
    </source>
</reference>
<sequence>MLNTNVLEFASSDWTVRNRLLVDSHLDRLLSPTRVSPVTEAMRYSVLAPGKRVRPLLTLAVSDFLGSTPAYAIHVACAIEMIHSASLILDDLPCMDNDRERRNRLSTHVKFGESLAILAAVSLLTQSYCMIASHETLSQDLRLKLIYLLCETVGPDGLSLGQYIDLHTESDVATPAAITDIHHLKTGILFIAAAKAGALIGNALPKQEEQVIRFATNLGLSFQLLDDIKDSDTVGANLVTRIGVTGARHKVREYFQAANLAIEGEENAAVLHDFAGNFFKQV</sequence>
<dbReference type="Gene3D" id="1.10.600.10">
    <property type="entry name" value="Farnesyl Diphosphate Synthase"/>
    <property type="match status" value="1"/>
</dbReference>
<dbReference type="AlphaFoldDB" id="A0A2G8T2V3"/>
<dbReference type="Proteomes" id="UP000228593">
    <property type="component" value="Unassembled WGS sequence"/>
</dbReference>
<evidence type="ECO:0000313" key="8">
    <source>
        <dbReference type="EMBL" id="PIL40008.1"/>
    </source>
</evidence>
<dbReference type="InterPro" id="IPR008949">
    <property type="entry name" value="Isoprenoid_synthase_dom_sf"/>
</dbReference>
<keyword evidence="4" id="KW-0479">Metal-binding</keyword>
<dbReference type="CDD" id="cd00685">
    <property type="entry name" value="Trans_IPPS_HT"/>
    <property type="match status" value="1"/>
</dbReference>
<keyword evidence="5" id="KW-0460">Magnesium</keyword>
<evidence type="ECO:0000256" key="5">
    <source>
        <dbReference type="ARBA" id="ARBA00022842"/>
    </source>
</evidence>
<organism evidence="8 9">
    <name type="scientific">Massilia psychrophila</name>
    <dbReference type="NCBI Taxonomy" id="1603353"/>
    <lineage>
        <taxon>Bacteria</taxon>
        <taxon>Pseudomonadati</taxon>
        <taxon>Pseudomonadota</taxon>
        <taxon>Betaproteobacteria</taxon>
        <taxon>Burkholderiales</taxon>
        <taxon>Oxalobacteraceae</taxon>
        <taxon>Telluria group</taxon>
        <taxon>Massilia</taxon>
    </lineage>
</organism>
<keyword evidence="9" id="KW-1185">Reference proteome</keyword>
<dbReference type="PANTHER" id="PTHR43281:SF1">
    <property type="entry name" value="FARNESYL DIPHOSPHATE SYNTHASE"/>
    <property type="match status" value="1"/>
</dbReference>
<dbReference type="GO" id="GO:0046872">
    <property type="term" value="F:metal ion binding"/>
    <property type="evidence" value="ECO:0007669"/>
    <property type="project" value="UniProtKB-KW"/>
</dbReference>
<evidence type="ECO:0000256" key="1">
    <source>
        <dbReference type="ARBA" id="ARBA00001946"/>
    </source>
</evidence>
<evidence type="ECO:0000256" key="6">
    <source>
        <dbReference type="ARBA" id="ARBA00023229"/>
    </source>
</evidence>
<dbReference type="SUPFAM" id="SSF48576">
    <property type="entry name" value="Terpenoid synthases"/>
    <property type="match status" value="1"/>
</dbReference>
<keyword evidence="3 7" id="KW-0808">Transferase</keyword>
<evidence type="ECO:0000256" key="2">
    <source>
        <dbReference type="ARBA" id="ARBA00006706"/>
    </source>
</evidence>
<gene>
    <name evidence="8" type="ORF">CR103_09815</name>
</gene>
<protein>
    <recommendedName>
        <fullName evidence="10">Geranylgeranyl pyrophosphate synthase</fullName>
    </recommendedName>
</protein>
<dbReference type="OrthoDB" id="9805316at2"/>
<dbReference type="InterPro" id="IPR033749">
    <property type="entry name" value="Polyprenyl_synt_CS"/>
</dbReference>
<evidence type="ECO:0000256" key="3">
    <source>
        <dbReference type="ARBA" id="ARBA00022679"/>
    </source>
</evidence>
<dbReference type="GO" id="GO:0004659">
    <property type="term" value="F:prenyltransferase activity"/>
    <property type="evidence" value="ECO:0007669"/>
    <property type="project" value="InterPro"/>
</dbReference>
<evidence type="ECO:0000313" key="9">
    <source>
        <dbReference type="Proteomes" id="UP000228593"/>
    </source>
</evidence>
<keyword evidence="6" id="KW-0414">Isoprene biosynthesis</keyword>
<dbReference type="RefSeq" id="WP_099915819.1">
    <property type="nucleotide sequence ID" value="NZ_BMHS01000014.1"/>
</dbReference>
<dbReference type="GO" id="GO:0008299">
    <property type="term" value="P:isoprenoid biosynthetic process"/>
    <property type="evidence" value="ECO:0007669"/>
    <property type="project" value="UniProtKB-KW"/>
</dbReference>
<comment type="cofactor">
    <cofactor evidence="1">
        <name>Mg(2+)</name>
        <dbReference type="ChEBI" id="CHEBI:18420"/>
    </cofactor>
</comment>
<proteinExistence type="inferred from homology"/>
<name>A0A2G8T2V3_9BURK</name>
<dbReference type="SFLD" id="SFLDS00005">
    <property type="entry name" value="Isoprenoid_Synthase_Type_I"/>
    <property type="match status" value="1"/>
</dbReference>
<dbReference type="Pfam" id="PF00348">
    <property type="entry name" value="polyprenyl_synt"/>
    <property type="match status" value="1"/>
</dbReference>
<comment type="similarity">
    <text evidence="2 7">Belongs to the FPP/GGPP synthase family.</text>
</comment>
<evidence type="ECO:0008006" key="10">
    <source>
        <dbReference type="Google" id="ProtNLM"/>
    </source>
</evidence>
<comment type="caution">
    <text evidence="8">The sequence shown here is derived from an EMBL/GenBank/DDBJ whole genome shotgun (WGS) entry which is preliminary data.</text>
</comment>
<accession>A0A2G8T2V3</accession>